<evidence type="ECO:0000313" key="11">
    <source>
        <dbReference type="Proteomes" id="UP000676853"/>
    </source>
</evidence>
<feature type="binding site" evidence="6">
    <location>
        <position position="7"/>
    </location>
    <ligand>
        <name>Mg(2+)</name>
        <dbReference type="ChEBI" id="CHEBI:18420"/>
    </ligand>
</feature>
<evidence type="ECO:0000256" key="4">
    <source>
        <dbReference type="ARBA" id="ARBA00022801"/>
    </source>
</evidence>
<organism evidence="9 10">
    <name type="scientific">Tsukamurella paurometabola</name>
    <name type="common">Corynebacterium paurometabolum</name>
    <dbReference type="NCBI Taxonomy" id="2061"/>
    <lineage>
        <taxon>Bacteria</taxon>
        <taxon>Bacillati</taxon>
        <taxon>Actinomycetota</taxon>
        <taxon>Actinomycetes</taxon>
        <taxon>Mycobacteriales</taxon>
        <taxon>Tsukamurellaceae</taxon>
        <taxon>Tsukamurella</taxon>
    </lineage>
</organism>
<name>A0A3P8LE54_TSUPA</name>
<keyword evidence="6" id="KW-0800">Toxin</keyword>
<comment type="cofactor">
    <cofactor evidence="6">
        <name>Mg(2+)</name>
        <dbReference type="ChEBI" id="CHEBI:18420"/>
    </cofactor>
</comment>
<dbReference type="InterPro" id="IPR022907">
    <property type="entry name" value="VapC_family"/>
</dbReference>
<reference evidence="9 10" key="1">
    <citation type="submission" date="2018-12" db="EMBL/GenBank/DDBJ databases">
        <authorList>
            <consortium name="Pathogen Informatics"/>
        </authorList>
    </citation>
    <scope>NUCLEOTIDE SEQUENCE [LARGE SCALE GENOMIC DNA]</scope>
    <source>
        <strain evidence="9 10">NCTC10741</strain>
    </source>
</reference>
<dbReference type="AlphaFoldDB" id="A0A3P8LE54"/>
<dbReference type="HAMAP" id="MF_00265">
    <property type="entry name" value="VapC_Nob1"/>
    <property type="match status" value="1"/>
</dbReference>
<accession>A0A3P8LE54</accession>
<dbReference type="GO" id="GO:0090729">
    <property type="term" value="F:toxin activity"/>
    <property type="evidence" value="ECO:0007669"/>
    <property type="project" value="UniProtKB-KW"/>
</dbReference>
<evidence type="ECO:0000313" key="8">
    <source>
        <dbReference type="EMBL" id="MBS4102592.1"/>
    </source>
</evidence>
<dbReference type="Pfam" id="PF01850">
    <property type="entry name" value="PIN"/>
    <property type="match status" value="1"/>
</dbReference>
<dbReference type="GO" id="GO:0000287">
    <property type="term" value="F:magnesium ion binding"/>
    <property type="evidence" value="ECO:0007669"/>
    <property type="project" value="UniProtKB-UniRule"/>
</dbReference>
<evidence type="ECO:0000313" key="10">
    <source>
        <dbReference type="Proteomes" id="UP000271626"/>
    </source>
</evidence>
<keyword evidence="11" id="KW-1185">Reference proteome</keyword>
<comment type="similarity">
    <text evidence="6">Belongs to the PINc/VapC protein family.</text>
</comment>
<dbReference type="OrthoDB" id="25693at2"/>
<dbReference type="EMBL" id="JAGXOE010000037">
    <property type="protein sequence ID" value="MBS4102592.1"/>
    <property type="molecule type" value="Genomic_DNA"/>
</dbReference>
<dbReference type="GO" id="GO:0004540">
    <property type="term" value="F:RNA nuclease activity"/>
    <property type="evidence" value="ECO:0007669"/>
    <property type="project" value="InterPro"/>
</dbReference>
<protein>
    <recommendedName>
        <fullName evidence="6">Ribonuclease VapC</fullName>
        <shortName evidence="6">RNase VapC</shortName>
        <ecNumber evidence="6">3.1.-.-</ecNumber>
    </recommendedName>
    <alternativeName>
        <fullName evidence="6">Toxin VapC</fullName>
    </alternativeName>
</protein>
<evidence type="ECO:0000313" key="9">
    <source>
        <dbReference type="EMBL" id="VDR38692.1"/>
    </source>
</evidence>
<keyword evidence="5 6" id="KW-0460">Magnesium</keyword>
<feature type="domain" description="PIN" evidence="7">
    <location>
        <begin position="6"/>
        <end position="120"/>
    </location>
</feature>
<proteinExistence type="inferred from homology"/>
<dbReference type="EC" id="3.1.-.-" evidence="6"/>
<dbReference type="Proteomes" id="UP000676853">
    <property type="component" value="Unassembled WGS sequence"/>
</dbReference>
<comment type="function">
    <text evidence="6">Toxic component of a toxin-antitoxin (TA) system. An RNase.</text>
</comment>
<dbReference type="InterPro" id="IPR002716">
    <property type="entry name" value="PIN_dom"/>
</dbReference>
<reference evidence="8 11" key="2">
    <citation type="submission" date="2021-04" db="EMBL/GenBank/DDBJ databases">
        <title>Whole genome sequence analysis of a thiophenic sulfur metabolizing bacteria.</title>
        <authorList>
            <person name="Akhtar N."/>
            <person name="Akram J."/>
            <person name="Aslam A."/>
        </authorList>
    </citation>
    <scope>NUCLEOTIDE SEQUENCE [LARGE SCALE GENOMIC DNA]</scope>
    <source>
        <strain evidence="8 11">3OW</strain>
    </source>
</reference>
<dbReference type="RefSeq" id="WP_126195886.1">
    <property type="nucleotide sequence ID" value="NZ_CP085954.1"/>
</dbReference>
<gene>
    <name evidence="6" type="primary">vapC</name>
    <name evidence="8" type="ORF">KFZ73_15255</name>
    <name evidence="9" type="ORF">NCTC10741_01818</name>
</gene>
<dbReference type="GO" id="GO:0016787">
    <property type="term" value="F:hydrolase activity"/>
    <property type="evidence" value="ECO:0007669"/>
    <property type="project" value="UniProtKB-KW"/>
</dbReference>
<keyword evidence="3 6" id="KW-0479">Metal-binding</keyword>
<evidence type="ECO:0000256" key="2">
    <source>
        <dbReference type="ARBA" id="ARBA00022722"/>
    </source>
</evidence>
<keyword evidence="1 6" id="KW-1277">Toxin-antitoxin system</keyword>
<keyword evidence="2 6" id="KW-0540">Nuclease</keyword>
<evidence type="ECO:0000256" key="3">
    <source>
        <dbReference type="ARBA" id="ARBA00022723"/>
    </source>
</evidence>
<sequence>MTFHALDSSVLLPMLMNWHPAHDELRGSVRLVESVLPSHVLLEAFSVLTRLPAPHRISPAEASETIEDFGLQVIGFPTADMRTFIARLGAKGVRGGAIYDAFVGATAAHADVPLLTRDRRAIPTYEAVGATYRTV</sequence>
<evidence type="ECO:0000256" key="1">
    <source>
        <dbReference type="ARBA" id="ARBA00022649"/>
    </source>
</evidence>
<dbReference type="InterPro" id="IPR029060">
    <property type="entry name" value="PIN-like_dom_sf"/>
</dbReference>
<dbReference type="EMBL" id="LR131273">
    <property type="protein sequence ID" value="VDR38692.1"/>
    <property type="molecule type" value="Genomic_DNA"/>
</dbReference>
<feature type="binding site" evidence="6">
    <location>
        <position position="100"/>
    </location>
    <ligand>
        <name>Mg(2+)</name>
        <dbReference type="ChEBI" id="CHEBI:18420"/>
    </ligand>
</feature>
<evidence type="ECO:0000256" key="6">
    <source>
        <dbReference type="HAMAP-Rule" id="MF_00265"/>
    </source>
</evidence>
<dbReference type="Proteomes" id="UP000271626">
    <property type="component" value="Chromosome"/>
</dbReference>
<dbReference type="Gene3D" id="3.40.50.1010">
    <property type="entry name" value="5'-nuclease"/>
    <property type="match status" value="1"/>
</dbReference>
<keyword evidence="4 6" id="KW-0378">Hydrolase</keyword>
<evidence type="ECO:0000259" key="7">
    <source>
        <dbReference type="Pfam" id="PF01850"/>
    </source>
</evidence>
<evidence type="ECO:0000256" key="5">
    <source>
        <dbReference type="ARBA" id="ARBA00022842"/>
    </source>
</evidence>
<dbReference type="SUPFAM" id="SSF88723">
    <property type="entry name" value="PIN domain-like"/>
    <property type="match status" value="1"/>
</dbReference>